<protein>
    <submittedName>
        <fullName evidence="1">Uncharacterized protein</fullName>
    </submittedName>
</protein>
<keyword evidence="2" id="KW-1185">Reference proteome</keyword>
<organism evidence="1 2">
    <name type="scientific">Orenia metallireducens</name>
    <dbReference type="NCBI Taxonomy" id="1413210"/>
    <lineage>
        <taxon>Bacteria</taxon>
        <taxon>Bacillati</taxon>
        <taxon>Bacillota</taxon>
        <taxon>Clostridia</taxon>
        <taxon>Halanaerobiales</taxon>
        <taxon>Halobacteroidaceae</taxon>
        <taxon>Orenia</taxon>
    </lineage>
</organism>
<accession>A0A1C0A501</accession>
<evidence type="ECO:0000313" key="1">
    <source>
        <dbReference type="EMBL" id="OCL25186.1"/>
    </source>
</evidence>
<name>A0A1C0A501_9FIRM</name>
<dbReference type="RefSeq" id="WP_068719042.1">
    <property type="nucleotide sequence ID" value="NZ_LWDV01000010.1"/>
</dbReference>
<dbReference type="AlphaFoldDB" id="A0A1C0A501"/>
<gene>
    <name evidence="1" type="ORF">U472_12510</name>
</gene>
<sequence length="91" mass="10719">MNIKNSYDYIESILQEVFGETDVTHISTSKRFLSNLKSLSKIVDNNALSCSKCLDFNIKILDFTRNLKYMLKKRIGIKKYKRQLKKLQKII</sequence>
<proteinExistence type="predicted"/>
<reference evidence="2" key="1">
    <citation type="submission" date="2016-07" db="EMBL/GenBank/DDBJ databases">
        <authorList>
            <person name="Florea S."/>
            <person name="Webb J.S."/>
            <person name="Jaromczyk J."/>
            <person name="Schardl C.L."/>
        </authorList>
    </citation>
    <scope>NUCLEOTIDE SEQUENCE [LARGE SCALE GENOMIC DNA]</scope>
    <source>
        <strain evidence="2">Z6</strain>
    </source>
</reference>
<evidence type="ECO:0000313" key="2">
    <source>
        <dbReference type="Proteomes" id="UP000093514"/>
    </source>
</evidence>
<dbReference type="Proteomes" id="UP000093514">
    <property type="component" value="Unassembled WGS sequence"/>
</dbReference>
<comment type="caution">
    <text evidence="1">The sequence shown here is derived from an EMBL/GenBank/DDBJ whole genome shotgun (WGS) entry which is preliminary data.</text>
</comment>
<dbReference type="EMBL" id="LWDV01000010">
    <property type="protein sequence ID" value="OCL25186.1"/>
    <property type="molecule type" value="Genomic_DNA"/>
</dbReference>
<reference evidence="1 2" key="2">
    <citation type="submission" date="2016-08" db="EMBL/GenBank/DDBJ databases">
        <title>Orenia metallireducens sp. nov. strain Z6, a Novel Metal-reducing Firmicute from the Deep Subsurface.</title>
        <authorList>
            <person name="Maxim B.I."/>
            <person name="Kenneth K."/>
            <person name="Flynn T.M."/>
            <person name="Oloughlin E.J."/>
            <person name="Locke R.A."/>
            <person name="Weber J.R."/>
            <person name="Egan S.M."/>
            <person name="Mackie R.I."/>
            <person name="Cann I.K."/>
        </authorList>
    </citation>
    <scope>NUCLEOTIDE SEQUENCE [LARGE SCALE GENOMIC DNA]</scope>
    <source>
        <strain evidence="1 2">Z6</strain>
    </source>
</reference>